<dbReference type="Proteomes" id="UP000316882">
    <property type="component" value="Unassembled WGS sequence"/>
</dbReference>
<dbReference type="AlphaFoldDB" id="A0A4Y3PN70"/>
<comment type="caution">
    <text evidence="2">The sequence shown here is derived from an EMBL/GenBank/DDBJ whole genome shotgun (WGS) entry which is preliminary data.</text>
</comment>
<protein>
    <submittedName>
        <fullName evidence="2">Uncharacterized protein</fullName>
    </submittedName>
</protein>
<keyword evidence="1" id="KW-0732">Signal</keyword>
<evidence type="ECO:0000313" key="2">
    <source>
        <dbReference type="EMBL" id="GEB33436.1"/>
    </source>
</evidence>
<proteinExistence type="predicted"/>
<evidence type="ECO:0000256" key="1">
    <source>
        <dbReference type="SAM" id="SignalP"/>
    </source>
</evidence>
<keyword evidence="3" id="KW-1185">Reference proteome</keyword>
<dbReference type="EMBL" id="BJMH01000013">
    <property type="protein sequence ID" value="GEB33436.1"/>
    <property type="molecule type" value="Genomic_DNA"/>
</dbReference>
<feature type="chain" id="PRO_5021380220" evidence="1">
    <location>
        <begin position="24"/>
        <end position="49"/>
    </location>
</feature>
<gene>
    <name evidence="2" type="ORF">BPA01_30160</name>
</gene>
<sequence>MKRFFVLLAVIVSIGLFSNVAQASKESESLSISTISSSTIIQYHHGVGG</sequence>
<reference evidence="2 3" key="1">
    <citation type="submission" date="2019-06" db="EMBL/GenBank/DDBJ databases">
        <title>Whole genome shotgun sequence of Brevibacillus parabrevis NBRC 12334.</title>
        <authorList>
            <person name="Hosoyama A."/>
            <person name="Uohara A."/>
            <person name="Ohji S."/>
            <person name="Ichikawa N."/>
        </authorList>
    </citation>
    <scope>NUCLEOTIDE SEQUENCE [LARGE SCALE GENOMIC DNA]</scope>
    <source>
        <strain evidence="2 3">NBRC 12334</strain>
    </source>
</reference>
<accession>A0A4Y3PN70</accession>
<evidence type="ECO:0000313" key="3">
    <source>
        <dbReference type="Proteomes" id="UP000316882"/>
    </source>
</evidence>
<organism evidence="2 3">
    <name type="scientific">Brevibacillus parabrevis</name>
    <dbReference type="NCBI Taxonomy" id="54914"/>
    <lineage>
        <taxon>Bacteria</taxon>
        <taxon>Bacillati</taxon>
        <taxon>Bacillota</taxon>
        <taxon>Bacilli</taxon>
        <taxon>Bacillales</taxon>
        <taxon>Paenibacillaceae</taxon>
        <taxon>Brevibacillus</taxon>
    </lineage>
</organism>
<name>A0A4Y3PN70_BREPA</name>
<dbReference type="RefSeq" id="WP_167470265.1">
    <property type="nucleotide sequence ID" value="NZ_BJMH01000013.1"/>
</dbReference>
<feature type="signal peptide" evidence="1">
    <location>
        <begin position="1"/>
        <end position="23"/>
    </location>
</feature>